<reference evidence="1 2" key="1">
    <citation type="journal article" date="2020" name="Appl. Environ. Microbiol.">
        <title>Genomic Characteristics of a Novel Species of Ammonia-Oxidizing Archaea from the Jiulong River Estuary.</title>
        <authorList>
            <person name="Zou D."/>
            <person name="Wan R."/>
            <person name="Han L."/>
            <person name="Xu M.N."/>
            <person name="Liu Y."/>
            <person name="Liu H."/>
            <person name="Kao S.J."/>
            <person name="Li M."/>
        </authorList>
    </citation>
    <scope>NUCLEOTIDE SEQUENCE [LARGE SCALE GENOMIC DNA]</scope>
    <source>
        <strain evidence="1">W1bin1</strain>
    </source>
</reference>
<evidence type="ECO:0000313" key="1">
    <source>
        <dbReference type="EMBL" id="MBA4453077.1"/>
    </source>
</evidence>
<name>A0AC60W091_9ARCH</name>
<feature type="non-terminal residue" evidence="1">
    <location>
        <position position="153"/>
    </location>
</feature>
<organism evidence="1 2">
    <name type="scientific">Candidatus Nitrosomaritimum aestuariumsis</name>
    <dbReference type="NCBI Taxonomy" id="3342354"/>
    <lineage>
        <taxon>Archaea</taxon>
        <taxon>Nitrososphaerota</taxon>
        <taxon>Nitrososphaeria</taxon>
        <taxon>Nitrosopumilales</taxon>
        <taxon>Nitrosopumilaceae</taxon>
        <taxon>Candidatus Nitrosomaritimum</taxon>
    </lineage>
</organism>
<proteinExistence type="predicted"/>
<gene>
    <name evidence="1" type="ORF">H2B03_07950</name>
</gene>
<comment type="caution">
    <text evidence="1">The sequence shown here is derived from an EMBL/GenBank/DDBJ whole genome shotgun (WGS) entry which is preliminary data.</text>
</comment>
<dbReference type="EMBL" id="JACEMZ010000070">
    <property type="protein sequence ID" value="MBA4453077.1"/>
    <property type="molecule type" value="Genomic_DNA"/>
</dbReference>
<protein>
    <submittedName>
        <fullName evidence="1">Uncharacterized protein</fullName>
    </submittedName>
</protein>
<evidence type="ECO:0000313" key="2">
    <source>
        <dbReference type="Proteomes" id="UP000559653"/>
    </source>
</evidence>
<sequence>MAAHVAVTDYSVYQNWSKNKTPRTVWKVIDFIEDNAVERYLNSTNPDVWGNISQISRKYMKFHENPKKESQFALKIGSKMLDSVKEEMSHETLQMFDRIHQKNILNWANQLYKNSKILQNEIPSYYEQHGSSQSLLLQKNKIEFFPSGKFQNT</sequence>
<dbReference type="Proteomes" id="UP000559653">
    <property type="component" value="Unassembled WGS sequence"/>
</dbReference>
<accession>A0AC60W091</accession>